<evidence type="ECO:0000313" key="2">
    <source>
        <dbReference type="EMBL" id="KAK0388823.1"/>
    </source>
</evidence>
<dbReference type="Pfam" id="PF00561">
    <property type="entry name" value="Abhydrolase_1"/>
    <property type="match status" value="1"/>
</dbReference>
<dbReference type="Proteomes" id="UP001175261">
    <property type="component" value="Unassembled WGS sequence"/>
</dbReference>
<keyword evidence="3" id="KW-1185">Reference proteome</keyword>
<comment type="caution">
    <text evidence="2">The sequence shown here is derived from an EMBL/GenBank/DDBJ whole genome shotgun (WGS) entry which is preliminary data.</text>
</comment>
<dbReference type="SUPFAM" id="SSF53474">
    <property type="entry name" value="alpha/beta-Hydrolases"/>
    <property type="match status" value="1"/>
</dbReference>
<reference evidence="2" key="1">
    <citation type="submission" date="2022-10" db="EMBL/GenBank/DDBJ databases">
        <title>Determination and structural analysis of whole genome sequence of Sarocladium strictum F4-1.</title>
        <authorList>
            <person name="Hu L."/>
            <person name="Jiang Y."/>
        </authorList>
    </citation>
    <scope>NUCLEOTIDE SEQUENCE</scope>
    <source>
        <strain evidence="2">F4-1</strain>
    </source>
</reference>
<name>A0AA39GK29_SARSR</name>
<organism evidence="2 3">
    <name type="scientific">Sarocladium strictum</name>
    <name type="common">Black bundle disease fungus</name>
    <name type="synonym">Acremonium strictum</name>
    <dbReference type="NCBI Taxonomy" id="5046"/>
    <lineage>
        <taxon>Eukaryota</taxon>
        <taxon>Fungi</taxon>
        <taxon>Dikarya</taxon>
        <taxon>Ascomycota</taxon>
        <taxon>Pezizomycotina</taxon>
        <taxon>Sordariomycetes</taxon>
        <taxon>Hypocreomycetidae</taxon>
        <taxon>Hypocreales</taxon>
        <taxon>Sarocladiaceae</taxon>
        <taxon>Sarocladium</taxon>
    </lineage>
</organism>
<evidence type="ECO:0000313" key="3">
    <source>
        <dbReference type="Proteomes" id="UP001175261"/>
    </source>
</evidence>
<dbReference type="PANTHER" id="PTHR43194:SF5">
    <property type="entry name" value="PIMELOYL-[ACYL-CARRIER PROTEIN] METHYL ESTER ESTERASE"/>
    <property type="match status" value="1"/>
</dbReference>
<feature type="domain" description="AB hydrolase-1" evidence="1">
    <location>
        <begin position="29"/>
        <end position="137"/>
    </location>
</feature>
<proteinExistence type="predicted"/>
<dbReference type="AlphaFoldDB" id="A0AA39GK29"/>
<protein>
    <recommendedName>
        <fullName evidence="1">AB hydrolase-1 domain-containing protein</fullName>
    </recommendedName>
</protein>
<dbReference type="PANTHER" id="PTHR43194">
    <property type="entry name" value="HYDROLASE ALPHA/BETA FOLD FAMILY"/>
    <property type="match status" value="1"/>
</dbReference>
<dbReference type="PRINTS" id="PR00111">
    <property type="entry name" value="ABHYDROLASE"/>
</dbReference>
<evidence type="ECO:0000259" key="1">
    <source>
        <dbReference type="Pfam" id="PF00561"/>
    </source>
</evidence>
<gene>
    <name evidence="2" type="ORF">NLU13_5066</name>
</gene>
<dbReference type="InterPro" id="IPR050228">
    <property type="entry name" value="Carboxylesterase_BioH"/>
</dbReference>
<dbReference type="Gene3D" id="3.40.50.1820">
    <property type="entry name" value="alpha/beta hydrolase"/>
    <property type="match status" value="1"/>
</dbReference>
<accession>A0AA39GK29</accession>
<dbReference type="EMBL" id="JAPDFR010000003">
    <property type="protein sequence ID" value="KAK0388823.1"/>
    <property type="molecule type" value="Genomic_DNA"/>
</dbReference>
<dbReference type="InterPro" id="IPR029058">
    <property type="entry name" value="AB_hydrolase_fold"/>
</dbReference>
<sequence>MTSNPASSVSLPDSRSLSYALDTSPANAPVVLLSNSLTAPFTVWDHVVKVLNAKGFRTLRYDQPGHGDSSVPQPLEANTFDSMAADVYHLLKDLSIEKLHGWIGVSMGAATGVQFVTKYPGIVERLVICDTISSSPINAGIDDAFGPRVAAAREAGNMESIIEGTLERWFGKAWLESNTDEAGRMRNLMRRTTIDGFETCCHALRSPSFDLRPLFGKVAAGVDKALCVVGENDANLPQTMETMRAGIEKGFEAAGKPQKVELKVIKNAGHVCFIDGFDQFCKDVLPFVET</sequence>
<dbReference type="InterPro" id="IPR000073">
    <property type="entry name" value="AB_hydrolase_1"/>
</dbReference>